<feature type="region of interest" description="Disordered" evidence="1">
    <location>
        <begin position="1"/>
        <end position="21"/>
    </location>
</feature>
<feature type="compositionally biased region" description="Low complexity" evidence="1">
    <location>
        <begin position="347"/>
        <end position="363"/>
    </location>
</feature>
<proteinExistence type="predicted"/>
<dbReference type="AlphaFoldDB" id="A0A9W7GL25"/>
<feature type="compositionally biased region" description="Polar residues" evidence="1">
    <location>
        <begin position="291"/>
        <end position="308"/>
    </location>
</feature>
<comment type="caution">
    <text evidence="2">The sequence shown here is derived from an EMBL/GenBank/DDBJ whole genome shotgun (WGS) entry which is preliminary data.</text>
</comment>
<feature type="region of interest" description="Disordered" evidence="1">
    <location>
        <begin position="279"/>
        <end position="364"/>
    </location>
</feature>
<evidence type="ECO:0000313" key="2">
    <source>
        <dbReference type="EMBL" id="GMI47677.1"/>
    </source>
</evidence>
<dbReference type="EMBL" id="BRYA01000353">
    <property type="protein sequence ID" value="GMI47677.1"/>
    <property type="molecule type" value="Genomic_DNA"/>
</dbReference>
<reference evidence="3" key="1">
    <citation type="journal article" date="2023" name="Commun. Biol.">
        <title>Genome analysis of Parmales, the sister group of diatoms, reveals the evolutionary specialization of diatoms from phago-mixotrophs to photoautotrophs.</title>
        <authorList>
            <person name="Ban H."/>
            <person name="Sato S."/>
            <person name="Yoshikawa S."/>
            <person name="Yamada K."/>
            <person name="Nakamura Y."/>
            <person name="Ichinomiya M."/>
            <person name="Sato N."/>
            <person name="Blanc-Mathieu R."/>
            <person name="Endo H."/>
            <person name="Kuwata A."/>
            <person name="Ogata H."/>
        </authorList>
    </citation>
    <scope>NUCLEOTIDE SEQUENCE [LARGE SCALE GENOMIC DNA]</scope>
</reference>
<feature type="compositionally biased region" description="Low complexity" evidence="1">
    <location>
        <begin position="326"/>
        <end position="339"/>
    </location>
</feature>
<organism evidence="2 3">
    <name type="scientific">Triparma columacea</name>
    <dbReference type="NCBI Taxonomy" id="722753"/>
    <lineage>
        <taxon>Eukaryota</taxon>
        <taxon>Sar</taxon>
        <taxon>Stramenopiles</taxon>
        <taxon>Ochrophyta</taxon>
        <taxon>Bolidophyceae</taxon>
        <taxon>Parmales</taxon>
        <taxon>Triparmaceae</taxon>
        <taxon>Triparma</taxon>
    </lineage>
</organism>
<accession>A0A9W7GL25</accession>
<feature type="compositionally biased region" description="Gly residues" evidence="1">
    <location>
        <begin position="494"/>
        <end position="508"/>
    </location>
</feature>
<keyword evidence="3" id="KW-1185">Reference proteome</keyword>
<protein>
    <submittedName>
        <fullName evidence="2">Uncharacterized protein</fullName>
    </submittedName>
</protein>
<evidence type="ECO:0000313" key="3">
    <source>
        <dbReference type="Proteomes" id="UP001165065"/>
    </source>
</evidence>
<dbReference type="Proteomes" id="UP001165065">
    <property type="component" value="Unassembled WGS sequence"/>
</dbReference>
<evidence type="ECO:0000256" key="1">
    <source>
        <dbReference type="SAM" id="MobiDB-lite"/>
    </source>
</evidence>
<name>A0A9W7GL25_9STRA</name>
<feature type="region of interest" description="Disordered" evidence="1">
    <location>
        <begin position="492"/>
        <end position="603"/>
    </location>
</feature>
<gene>
    <name evidence="2" type="ORF">TrCOL_g5455</name>
</gene>
<feature type="compositionally biased region" description="Basic residues" evidence="1">
    <location>
        <begin position="580"/>
        <end position="591"/>
    </location>
</feature>
<dbReference type="OrthoDB" id="206685at2759"/>
<sequence length="627" mass="69380">MPSRRRRKVPPAPPPQEDPQAQLLDWQDLNTLSFKISPSIQQRTKSRMANLRNPSNDVKETQHMHNQQNMLQKVQKRAMSSVKRASLTRNDLNCRFSPSMHMRNHKDFTDSRKGKWKKRVYLASQKAYDDFNEKIDSSWENPETKMKAMVNIYGPTSYWGKIEEEKRLRAEAMDQQSVCTEVPDRTPVEYAKAVYDANKILLMVPTAVHDALVMESNTREVVYLLQKSKAAIVLQKALRAFQKRSWERKFLKIDPQLDKLVTEERKLESAIYEDVAKKQNNTVGGGGSPLPNATTTSSSKEEAGQTQVLRGHITGGTGKMEPRIRSNTTVSDVSNSTNSPTRQRNYSQNTTSQQSNSEQELSSPLRNTRFETLDSSGYSPIRFNSSHLTGMEINTASSSYTAMRAREGSIAAVKNSIALQAQQRARRQSNLKELSLVVEVQHSAGKASPTHMEGMRRRSSVLNSMTGGRYGKRRPSSAIDLGLGRRQSVKIGHDVGGVGGGAEMGAAGGSRRPSTAGPAAGSRRPSTAGPAAGSRILSTGGTGERKMSLGSKASVRRPSTAEGGGRPQSWVKKSNEKRPQSAKKAAKRRMGPRTNAHKEKALVDYHAGSAVQLLRKQKSERAREGLI</sequence>